<comment type="caution">
    <text evidence="1">The sequence shown here is derived from an EMBL/GenBank/DDBJ whole genome shotgun (WGS) entry which is preliminary data.</text>
</comment>
<organism evidence="1 2">
    <name type="scientific">Staphylococcus pettenkoferi</name>
    <dbReference type="NCBI Taxonomy" id="170573"/>
    <lineage>
        <taxon>Bacteria</taxon>
        <taxon>Bacillati</taxon>
        <taxon>Bacillota</taxon>
        <taxon>Bacilli</taxon>
        <taxon>Bacillales</taxon>
        <taxon>Staphylococcaceae</taxon>
        <taxon>Staphylococcus</taxon>
    </lineage>
</organism>
<accession>A0A9Q4D4W1</accession>
<proteinExistence type="predicted"/>
<evidence type="ECO:0000313" key="1">
    <source>
        <dbReference type="EMBL" id="MCY1593690.1"/>
    </source>
</evidence>
<protein>
    <submittedName>
        <fullName evidence="1">Uncharacterized protein</fullName>
    </submittedName>
</protein>
<dbReference type="Proteomes" id="UP001081438">
    <property type="component" value="Unassembled WGS sequence"/>
</dbReference>
<sequence length="44" mass="5107">MHEVIKILLGQPVQVAFVLIIPGVLKQLRLWHIDYISRKPNSKD</sequence>
<evidence type="ECO:0000313" key="2">
    <source>
        <dbReference type="Proteomes" id="UP001081438"/>
    </source>
</evidence>
<dbReference type="EMBL" id="JANSKX010000001">
    <property type="protein sequence ID" value="MCY1593690.1"/>
    <property type="molecule type" value="Genomic_DNA"/>
</dbReference>
<dbReference type="RefSeq" id="WP_260842903.1">
    <property type="nucleotide sequence ID" value="NZ_JANSKS010000005.1"/>
</dbReference>
<name>A0A9Q4D4W1_9STAP</name>
<gene>
    <name evidence="1" type="ORF">NW112_00360</name>
</gene>
<dbReference type="AlphaFoldDB" id="A0A9Q4D4W1"/>
<reference evidence="1" key="1">
    <citation type="journal article" date="2022" name="Int. J. Mol. Sci.">
        <title>Phenotypic and genotypic virulence characterisation of Staphylococcus pettenkoferi strains isolated from human bloodstream and diabetic foot infections.</title>
        <authorList>
            <person name="Magnan C."/>
        </authorList>
    </citation>
    <scope>NUCLEOTIDE SEQUENCE</scope>
    <source>
        <strain evidence="1">NSP020P</strain>
    </source>
</reference>